<evidence type="ECO:0000313" key="2">
    <source>
        <dbReference type="EMBL" id="VYU60053.1"/>
    </source>
</evidence>
<keyword evidence="1" id="KW-0812">Transmembrane</keyword>
<name>A0A6N3G862_KLEOX</name>
<keyword evidence="1" id="KW-0472">Membrane</keyword>
<dbReference type="EMBL" id="CACRTM010000032">
    <property type="protein sequence ID" value="VYU60053.1"/>
    <property type="molecule type" value="Genomic_DNA"/>
</dbReference>
<reference evidence="2" key="1">
    <citation type="submission" date="2019-11" db="EMBL/GenBank/DDBJ databases">
        <authorList>
            <person name="Feng L."/>
        </authorList>
    </citation>
    <scope>NUCLEOTIDE SEQUENCE</scope>
    <source>
        <strain evidence="2">KOxytocaLFYP65</strain>
    </source>
</reference>
<keyword evidence="1" id="KW-1133">Transmembrane helix</keyword>
<dbReference type="AlphaFoldDB" id="A0A6N3G862"/>
<gene>
    <name evidence="2" type="ORF">KOLFYP65_04741</name>
</gene>
<evidence type="ECO:0000256" key="1">
    <source>
        <dbReference type="SAM" id="Phobius"/>
    </source>
</evidence>
<sequence>MIPEHPARQDGVPLTFYIPGQCLSFSQYLWGARLARLALPERLRRLAPVPAFLISTLIMWLIFAFFASLSDGHYQFRLSAWSISDGAGEYLFRLRNSKVIAVFLGCYIVGVLTIRLLYRRFQRCWSRRFYDANEAIRSGYCLQLWEEGVSWMDHSNQNYRAFLAWRHVKGIVTHGKMDYLDLGTLGFLWIPVDLDAYPRAQVFRFIERHM</sequence>
<protein>
    <submittedName>
        <fullName evidence="2">Uncharacterized protein</fullName>
    </submittedName>
</protein>
<proteinExistence type="predicted"/>
<dbReference type="RefSeq" id="WP_115239953.1">
    <property type="nucleotide sequence ID" value="NZ_CACRTM010000032.1"/>
</dbReference>
<accession>A0A6N3G862</accession>
<feature type="transmembrane region" description="Helical" evidence="1">
    <location>
        <begin position="46"/>
        <end position="69"/>
    </location>
</feature>
<organism evidence="2">
    <name type="scientific">Klebsiella oxytoca</name>
    <dbReference type="NCBI Taxonomy" id="571"/>
    <lineage>
        <taxon>Bacteria</taxon>
        <taxon>Pseudomonadati</taxon>
        <taxon>Pseudomonadota</taxon>
        <taxon>Gammaproteobacteria</taxon>
        <taxon>Enterobacterales</taxon>
        <taxon>Enterobacteriaceae</taxon>
        <taxon>Klebsiella/Raoultella group</taxon>
        <taxon>Klebsiella</taxon>
    </lineage>
</organism>
<feature type="transmembrane region" description="Helical" evidence="1">
    <location>
        <begin position="99"/>
        <end position="118"/>
    </location>
</feature>